<dbReference type="HOGENOM" id="CLU_813248_0_0_6"/>
<dbReference type="InterPro" id="IPR056412">
    <property type="entry name" value="Ig_CycH"/>
</dbReference>
<evidence type="ECO:0000256" key="3">
    <source>
        <dbReference type="ARBA" id="ARBA00022803"/>
    </source>
</evidence>
<feature type="repeat" description="TPR" evidence="4">
    <location>
        <begin position="103"/>
        <end position="136"/>
    </location>
</feature>
<dbReference type="RefSeq" id="WP_046560924.1">
    <property type="nucleotide sequence ID" value="NZ_CP010975.1"/>
</dbReference>
<dbReference type="Pfam" id="PF23914">
    <property type="entry name" value="TPR_CcmH_CycH"/>
    <property type="match status" value="1"/>
</dbReference>
<dbReference type="InterPro" id="IPR019734">
    <property type="entry name" value="TPR_rpt"/>
</dbReference>
<keyword evidence="3 4" id="KW-0802">TPR repeat</keyword>
<keyword evidence="5" id="KW-0472">Membrane</keyword>
<dbReference type="KEGG" id="kge:TQ33_0810"/>
<evidence type="ECO:0000256" key="5">
    <source>
        <dbReference type="SAM" id="Phobius"/>
    </source>
</evidence>
<name>A0A0F6RBQ4_9GAMM</name>
<evidence type="ECO:0000313" key="9">
    <source>
        <dbReference type="Proteomes" id="UP000034071"/>
    </source>
</evidence>
<dbReference type="Gene3D" id="1.25.40.10">
    <property type="entry name" value="Tetratricopeptide repeat domain"/>
    <property type="match status" value="1"/>
</dbReference>
<evidence type="ECO:0000259" key="6">
    <source>
        <dbReference type="Pfam" id="PF23892"/>
    </source>
</evidence>
<keyword evidence="5" id="KW-0812">Transmembrane</keyword>
<keyword evidence="2" id="KW-0201">Cytochrome c-type biogenesis</keyword>
<keyword evidence="9" id="KW-1185">Reference proteome</keyword>
<dbReference type="InterPro" id="IPR051263">
    <property type="entry name" value="C-type_cytochrome_biogenesis"/>
</dbReference>
<dbReference type="GO" id="GO:0017004">
    <property type="term" value="P:cytochrome complex assembly"/>
    <property type="evidence" value="ECO:0007669"/>
    <property type="project" value="UniProtKB-KW"/>
</dbReference>
<feature type="transmembrane region" description="Helical" evidence="5">
    <location>
        <begin position="30"/>
        <end position="49"/>
    </location>
</feature>
<dbReference type="PANTHER" id="PTHR47870:SF1">
    <property type="entry name" value="CYTOCHROME C-TYPE BIOGENESIS PROTEIN CCMH"/>
    <property type="match status" value="1"/>
</dbReference>
<dbReference type="EMBL" id="CP010975">
    <property type="protein sequence ID" value="AKE51783.1"/>
    <property type="molecule type" value="Genomic_DNA"/>
</dbReference>
<dbReference type="AlphaFoldDB" id="A0A0F6RBQ4"/>
<organism evidence="8 9">
    <name type="scientific">Kangiella geojedonensis</name>
    <dbReference type="NCBI Taxonomy" id="914150"/>
    <lineage>
        <taxon>Bacteria</taxon>
        <taxon>Pseudomonadati</taxon>
        <taxon>Pseudomonadota</taxon>
        <taxon>Gammaproteobacteria</taxon>
        <taxon>Kangiellales</taxon>
        <taxon>Kangiellaceae</taxon>
        <taxon>Kangiella</taxon>
    </lineage>
</organism>
<keyword evidence="5" id="KW-1133">Transmembrane helix</keyword>
<sequence>MLVWVAFVLIALVWAAWLFGQVFTGKHRIMAYLSLLVLASLSSLGIYFYQGAHQELQETAELHQRLSGFDLKQLANKADQKEITIQELLAELRLRTESDPNNFEKWRELGNIFLRFGEVARAEQAYTRAIAAKPGSETRIEVARYFMEQGSPEAFENAERHINLVLMNEPNHEGALLMQGINHFKQQEYQAAISYWQQLLQYRDPGSESHKLISKQIEQAQRQLKLSQLNHITVVIDNLDSLLLTRYKKAFFLVRSEKGGPPVAVKSIDIAKLHTPQKITPNDVMLPGVNLWDAENIYIQVRLSQSGLAQPEPGDRFGQTSVENSLTPSETFHIEITESVE</sequence>
<evidence type="ECO:0000256" key="2">
    <source>
        <dbReference type="ARBA" id="ARBA00022748"/>
    </source>
</evidence>
<dbReference type="PANTHER" id="PTHR47870">
    <property type="entry name" value="CYTOCHROME C-TYPE BIOGENESIS PROTEIN CCMH"/>
    <property type="match status" value="1"/>
</dbReference>
<dbReference type="Pfam" id="PF23892">
    <property type="entry name" value="Ig_CycH"/>
    <property type="match status" value="1"/>
</dbReference>
<dbReference type="InterPro" id="IPR056413">
    <property type="entry name" value="TPR_CcmH_CycH"/>
</dbReference>
<dbReference type="SMART" id="SM00028">
    <property type="entry name" value="TPR"/>
    <property type="match status" value="2"/>
</dbReference>
<dbReference type="Proteomes" id="UP000034071">
    <property type="component" value="Chromosome"/>
</dbReference>
<accession>A0A0F6RBQ4</accession>
<dbReference type="OrthoDB" id="9776053at2"/>
<evidence type="ECO:0000259" key="7">
    <source>
        <dbReference type="Pfam" id="PF23914"/>
    </source>
</evidence>
<dbReference type="InterPro" id="IPR011990">
    <property type="entry name" value="TPR-like_helical_dom_sf"/>
</dbReference>
<evidence type="ECO:0000313" key="8">
    <source>
        <dbReference type="EMBL" id="AKE51783.1"/>
    </source>
</evidence>
<proteinExistence type="predicted"/>
<dbReference type="PROSITE" id="PS50005">
    <property type="entry name" value="TPR"/>
    <property type="match status" value="1"/>
</dbReference>
<dbReference type="STRING" id="914150.TQ33_0810"/>
<gene>
    <name evidence="8" type="ORF">TQ33_0810</name>
</gene>
<protein>
    <submittedName>
        <fullName evidence="8">TPR repeat-containing protein</fullName>
    </submittedName>
</protein>
<evidence type="ECO:0000256" key="4">
    <source>
        <dbReference type="PROSITE-ProRule" id="PRU00339"/>
    </source>
</evidence>
<dbReference type="SUPFAM" id="SSF48452">
    <property type="entry name" value="TPR-like"/>
    <property type="match status" value="1"/>
</dbReference>
<feature type="domain" description="Cytochrome c-type biogenesis protein H Ig-like" evidence="6">
    <location>
        <begin position="248"/>
        <end position="330"/>
    </location>
</feature>
<feature type="domain" description="Cytochrome c-type biogenesis protein H TPR" evidence="7">
    <location>
        <begin position="54"/>
        <end position="207"/>
    </location>
</feature>
<keyword evidence="1" id="KW-0677">Repeat</keyword>
<reference evidence="8 9" key="1">
    <citation type="submission" date="2015-02" db="EMBL/GenBank/DDBJ databases">
        <title>Complete genome sequence of Kangiella geojedonensis strain YCS-5T.</title>
        <authorList>
            <person name="Kim K.M."/>
        </authorList>
    </citation>
    <scope>NUCLEOTIDE SEQUENCE [LARGE SCALE GENOMIC DNA]</scope>
    <source>
        <strain evidence="8 9">YCS-5</strain>
    </source>
</reference>
<evidence type="ECO:0000256" key="1">
    <source>
        <dbReference type="ARBA" id="ARBA00022737"/>
    </source>
</evidence>